<organism evidence="1 2">
    <name type="scientific">Dentiscutata heterogama</name>
    <dbReference type="NCBI Taxonomy" id="1316150"/>
    <lineage>
        <taxon>Eukaryota</taxon>
        <taxon>Fungi</taxon>
        <taxon>Fungi incertae sedis</taxon>
        <taxon>Mucoromycota</taxon>
        <taxon>Glomeromycotina</taxon>
        <taxon>Glomeromycetes</taxon>
        <taxon>Diversisporales</taxon>
        <taxon>Gigasporaceae</taxon>
        <taxon>Dentiscutata</taxon>
    </lineage>
</organism>
<reference evidence="1" key="1">
    <citation type="submission" date="2021-06" db="EMBL/GenBank/DDBJ databases">
        <authorList>
            <person name="Kallberg Y."/>
            <person name="Tangrot J."/>
            <person name="Rosling A."/>
        </authorList>
    </citation>
    <scope>NUCLEOTIDE SEQUENCE</scope>
    <source>
        <strain evidence="1">IL203A</strain>
    </source>
</reference>
<gene>
    <name evidence="1" type="ORF">DHETER_LOCUS11854</name>
</gene>
<accession>A0ACA9PIY6</accession>
<sequence>KASVVENSNCAKLAVDLTANDHHSPKCERVDSVADGYAEYANSTASNYYSSRHVRVDDKEDDHVEYVDSHYNENKHMIEHNKEHTEKSDRCGENIILKNEGEASHLKKTNK</sequence>
<dbReference type="EMBL" id="CAJVPU010027271">
    <property type="protein sequence ID" value="CAG8703009.1"/>
    <property type="molecule type" value="Genomic_DNA"/>
</dbReference>
<evidence type="ECO:0000313" key="2">
    <source>
        <dbReference type="Proteomes" id="UP000789702"/>
    </source>
</evidence>
<name>A0ACA9PIY6_9GLOM</name>
<proteinExistence type="predicted"/>
<evidence type="ECO:0000313" key="1">
    <source>
        <dbReference type="EMBL" id="CAG8703009.1"/>
    </source>
</evidence>
<keyword evidence="2" id="KW-1185">Reference proteome</keyword>
<feature type="non-terminal residue" evidence="1">
    <location>
        <position position="111"/>
    </location>
</feature>
<feature type="non-terminal residue" evidence="1">
    <location>
        <position position="1"/>
    </location>
</feature>
<protein>
    <submittedName>
        <fullName evidence="1">12844_t:CDS:1</fullName>
    </submittedName>
</protein>
<comment type="caution">
    <text evidence="1">The sequence shown here is derived from an EMBL/GenBank/DDBJ whole genome shotgun (WGS) entry which is preliminary data.</text>
</comment>
<dbReference type="Proteomes" id="UP000789702">
    <property type="component" value="Unassembled WGS sequence"/>
</dbReference>